<dbReference type="Proteomes" id="UP001079657">
    <property type="component" value="Unassembled WGS sequence"/>
</dbReference>
<dbReference type="PANTHER" id="PTHR32071:SF57">
    <property type="entry name" value="C4-DICARBOXYLATE TRANSPORT TRANSCRIPTIONAL REGULATORY PROTEIN DCTD"/>
    <property type="match status" value="1"/>
</dbReference>
<evidence type="ECO:0000256" key="3">
    <source>
        <dbReference type="ARBA" id="ARBA00023015"/>
    </source>
</evidence>
<evidence type="ECO:0000256" key="6">
    <source>
        <dbReference type="SAM" id="Coils"/>
    </source>
</evidence>
<evidence type="ECO:0000313" key="9">
    <source>
        <dbReference type="Proteomes" id="UP001079657"/>
    </source>
</evidence>
<evidence type="ECO:0000313" key="8">
    <source>
        <dbReference type="EMBL" id="MCY6369760.1"/>
    </source>
</evidence>
<gene>
    <name evidence="8" type="ORF">OXH55_03840</name>
</gene>
<dbReference type="CDD" id="cd00009">
    <property type="entry name" value="AAA"/>
    <property type="match status" value="1"/>
</dbReference>
<comment type="caution">
    <text evidence="8">The sequence shown here is derived from an EMBL/GenBank/DDBJ whole genome shotgun (WGS) entry which is preliminary data.</text>
</comment>
<protein>
    <submittedName>
        <fullName evidence="8">Sigma 54-interacting transcriptional regulator</fullName>
    </submittedName>
</protein>
<keyword evidence="9" id="KW-1185">Reference proteome</keyword>
<dbReference type="Pfam" id="PF02954">
    <property type="entry name" value="HTH_8"/>
    <property type="match status" value="1"/>
</dbReference>
<evidence type="ECO:0000256" key="2">
    <source>
        <dbReference type="ARBA" id="ARBA00022840"/>
    </source>
</evidence>
<dbReference type="InterPro" id="IPR003593">
    <property type="entry name" value="AAA+_ATPase"/>
</dbReference>
<dbReference type="InterPro" id="IPR002197">
    <property type="entry name" value="HTH_Fis"/>
</dbReference>
<keyword evidence="2" id="KW-0067">ATP-binding</keyword>
<dbReference type="SUPFAM" id="SSF52540">
    <property type="entry name" value="P-loop containing nucleoside triphosphate hydrolases"/>
    <property type="match status" value="1"/>
</dbReference>
<dbReference type="Pfam" id="PF00158">
    <property type="entry name" value="Sigma54_activat"/>
    <property type="match status" value="1"/>
</dbReference>
<dbReference type="PANTHER" id="PTHR32071">
    <property type="entry name" value="TRANSCRIPTIONAL REGULATORY PROTEIN"/>
    <property type="match status" value="1"/>
</dbReference>
<dbReference type="InterPro" id="IPR058031">
    <property type="entry name" value="AAA_lid_NorR"/>
</dbReference>
<dbReference type="InterPro" id="IPR025662">
    <property type="entry name" value="Sigma_54_int_dom_ATP-bd_1"/>
</dbReference>
<dbReference type="PROSITE" id="PS50045">
    <property type="entry name" value="SIGMA54_INTERACT_4"/>
    <property type="match status" value="1"/>
</dbReference>
<proteinExistence type="predicted"/>
<keyword evidence="1" id="KW-0547">Nucleotide-binding</keyword>
<dbReference type="RefSeq" id="WP_268048130.1">
    <property type="nucleotide sequence ID" value="NZ_JAPQES010000001.1"/>
</dbReference>
<dbReference type="InterPro" id="IPR009057">
    <property type="entry name" value="Homeodomain-like_sf"/>
</dbReference>
<keyword evidence="4" id="KW-0238">DNA-binding</keyword>
<dbReference type="Gene3D" id="3.30.450.20">
    <property type="entry name" value="PAS domain"/>
    <property type="match status" value="1"/>
</dbReference>
<dbReference type="PROSITE" id="PS00675">
    <property type="entry name" value="SIGMA54_INTERACT_1"/>
    <property type="match status" value="1"/>
</dbReference>
<dbReference type="EMBL" id="JAPQES010000001">
    <property type="protein sequence ID" value="MCY6369760.1"/>
    <property type="molecule type" value="Genomic_DNA"/>
</dbReference>
<feature type="coiled-coil region" evidence="6">
    <location>
        <begin position="116"/>
        <end position="143"/>
    </location>
</feature>
<dbReference type="InterPro" id="IPR025943">
    <property type="entry name" value="Sigma_54_int_dom_ATP-bd_2"/>
</dbReference>
<keyword evidence="6" id="KW-0175">Coiled coil</keyword>
<evidence type="ECO:0000259" key="7">
    <source>
        <dbReference type="PROSITE" id="PS50045"/>
    </source>
</evidence>
<name>A0ABT4CL36_9CLOT</name>
<evidence type="ECO:0000256" key="4">
    <source>
        <dbReference type="ARBA" id="ARBA00023125"/>
    </source>
</evidence>
<keyword evidence="5" id="KW-0804">Transcription</keyword>
<dbReference type="InterPro" id="IPR025944">
    <property type="entry name" value="Sigma_54_int_dom_CS"/>
</dbReference>
<accession>A0ABT4CL36</accession>
<dbReference type="InterPro" id="IPR027417">
    <property type="entry name" value="P-loop_NTPase"/>
</dbReference>
<dbReference type="Gene3D" id="1.10.10.60">
    <property type="entry name" value="Homeodomain-like"/>
    <property type="match status" value="1"/>
</dbReference>
<evidence type="ECO:0000256" key="5">
    <source>
        <dbReference type="ARBA" id="ARBA00023163"/>
    </source>
</evidence>
<evidence type="ECO:0000256" key="1">
    <source>
        <dbReference type="ARBA" id="ARBA00022741"/>
    </source>
</evidence>
<dbReference type="Pfam" id="PF25601">
    <property type="entry name" value="AAA_lid_14"/>
    <property type="match status" value="1"/>
</dbReference>
<reference evidence="8" key="1">
    <citation type="submission" date="2022-12" db="EMBL/GenBank/DDBJ databases">
        <authorList>
            <person name="Wang J."/>
        </authorList>
    </citation>
    <scope>NUCLEOTIDE SEQUENCE</scope>
    <source>
        <strain evidence="8">HY-42-06</strain>
    </source>
</reference>
<dbReference type="PROSITE" id="PS00676">
    <property type="entry name" value="SIGMA54_INTERACT_2"/>
    <property type="match status" value="1"/>
</dbReference>
<dbReference type="Gene3D" id="3.40.50.300">
    <property type="entry name" value="P-loop containing nucleotide triphosphate hydrolases"/>
    <property type="match status" value="1"/>
</dbReference>
<dbReference type="PRINTS" id="PR01590">
    <property type="entry name" value="HTHFIS"/>
</dbReference>
<dbReference type="SUPFAM" id="SSF46689">
    <property type="entry name" value="Homeodomain-like"/>
    <property type="match status" value="1"/>
</dbReference>
<dbReference type="PROSITE" id="PS00688">
    <property type="entry name" value="SIGMA54_INTERACT_3"/>
    <property type="match status" value="1"/>
</dbReference>
<feature type="domain" description="Sigma-54 factor interaction" evidence="7">
    <location>
        <begin position="150"/>
        <end position="380"/>
    </location>
</feature>
<dbReference type="SMART" id="SM00382">
    <property type="entry name" value="AAA"/>
    <property type="match status" value="1"/>
</dbReference>
<sequence>MDNNNTYEDKIYIDILHSIMNMTNEWSVIIDQNGRITMMSKSYKEFLEIAQPEGKHVTEVIENTRLHIVLETGNMEVGEVQEIRGNKMIAMRMPIKKDGEVVGAVGKAMFKDVGDFFSLSKKLNNLEKEIEYYKRELGKEKKARYSFNDIIGDASKTKSVKNMGKRVANTDSNVLILGESGTGKELYANAIHNTSKRYLAPFIKINCAAIPPELLESELFGYEDGAFTGAKKGGKKGKFEIANGGTILLDEIGDMPLSMQVKLLRVLQEREFTKVGGSNVNKIDVRIIASTNKNLEEKCAKGEFREDLYYRLNVMKLNIPPLRDRKEDIPSLANALRIKVANKLGIYVEGISKEALQYLLNYNWPGNVRELENIIERAINLLDSDLIIKTDHLPERIIKNKLKNYKGYPKRERYLKDIIQDVEKEIIEECLKQTKGNKNEASKILGISRAGLYKKIELYNLNNV</sequence>
<organism evidence="8 9">
    <name type="scientific">Clostridium ganghwense</name>
    <dbReference type="NCBI Taxonomy" id="312089"/>
    <lineage>
        <taxon>Bacteria</taxon>
        <taxon>Bacillati</taxon>
        <taxon>Bacillota</taxon>
        <taxon>Clostridia</taxon>
        <taxon>Eubacteriales</taxon>
        <taxon>Clostridiaceae</taxon>
        <taxon>Clostridium</taxon>
    </lineage>
</organism>
<dbReference type="Gene3D" id="1.10.8.60">
    <property type="match status" value="1"/>
</dbReference>
<dbReference type="InterPro" id="IPR002078">
    <property type="entry name" value="Sigma_54_int"/>
</dbReference>
<keyword evidence="3" id="KW-0805">Transcription regulation</keyword>